<dbReference type="PANTHER" id="PTHR15710">
    <property type="entry name" value="E3 UBIQUITIN-PROTEIN LIGASE PRAJA"/>
    <property type="match status" value="1"/>
</dbReference>
<dbReference type="GeneID" id="91089757"/>
<feature type="compositionally biased region" description="Low complexity" evidence="5">
    <location>
        <begin position="1"/>
        <end position="21"/>
    </location>
</feature>
<protein>
    <recommendedName>
        <fullName evidence="6">RING-type domain-containing protein</fullName>
    </recommendedName>
</protein>
<dbReference type="KEGG" id="cdep:91089757"/>
<proteinExistence type="predicted"/>
<dbReference type="SMART" id="SM00184">
    <property type="entry name" value="RING"/>
    <property type="match status" value="1"/>
</dbReference>
<organism evidence="7 8">
    <name type="scientific">Cryptococcus depauperatus CBS 7841</name>
    <dbReference type="NCBI Taxonomy" id="1295531"/>
    <lineage>
        <taxon>Eukaryota</taxon>
        <taxon>Fungi</taxon>
        <taxon>Dikarya</taxon>
        <taxon>Basidiomycota</taxon>
        <taxon>Agaricomycotina</taxon>
        <taxon>Tremellomycetes</taxon>
        <taxon>Tremellales</taxon>
        <taxon>Cryptococcaceae</taxon>
        <taxon>Cryptococcus</taxon>
    </lineage>
</organism>
<dbReference type="SUPFAM" id="SSF57850">
    <property type="entry name" value="RING/U-box"/>
    <property type="match status" value="1"/>
</dbReference>
<dbReference type="AlphaFoldDB" id="A0AAJ8JXQ6"/>
<evidence type="ECO:0000313" key="8">
    <source>
        <dbReference type="Proteomes" id="UP000094043"/>
    </source>
</evidence>
<feature type="compositionally biased region" description="Polar residues" evidence="5">
    <location>
        <begin position="408"/>
        <end position="430"/>
    </location>
</feature>
<feature type="compositionally biased region" description="Polar residues" evidence="5">
    <location>
        <begin position="380"/>
        <end position="399"/>
    </location>
</feature>
<feature type="region of interest" description="Disordered" evidence="5">
    <location>
        <begin position="536"/>
        <end position="565"/>
    </location>
</feature>
<feature type="region of interest" description="Disordered" evidence="5">
    <location>
        <begin position="1"/>
        <end position="103"/>
    </location>
</feature>
<dbReference type="GO" id="GO:0008270">
    <property type="term" value="F:zinc ion binding"/>
    <property type="evidence" value="ECO:0007669"/>
    <property type="project" value="UniProtKB-KW"/>
</dbReference>
<dbReference type="PANTHER" id="PTHR15710:SF74">
    <property type="entry name" value="RING-TYPE E3 UBIQUITIN TRANSFERASE-RELATED"/>
    <property type="match status" value="1"/>
</dbReference>
<name>A0AAJ8JXQ6_9TREE</name>
<dbReference type="EMBL" id="CP143790">
    <property type="protein sequence ID" value="WVN90312.1"/>
    <property type="molecule type" value="Genomic_DNA"/>
</dbReference>
<evidence type="ECO:0000256" key="4">
    <source>
        <dbReference type="PROSITE-ProRule" id="PRU00175"/>
    </source>
</evidence>
<dbReference type="RefSeq" id="XP_066071012.1">
    <property type="nucleotide sequence ID" value="XM_066214915.1"/>
</dbReference>
<reference evidence="7" key="3">
    <citation type="submission" date="2024-01" db="EMBL/GenBank/DDBJ databases">
        <authorList>
            <person name="Coelho M.A."/>
            <person name="David-Palma M."/>
            <person name="Shea T."/>
            <person name="Sun S."/>
            <person name="Cuomo C.A."/>
            <person name="Heitman J."/>
        </authorList>
    </citation>
    <scope>NUCLEOTIDE SEQUENCE</scope>
    <source>
        <strain evidence="7">CBS 7841</strain>
    </source>
</reference>
<feature type="compositionally biased region" description="Basic and acidic residues" evidence="5">
    <location>
        <begin position="463"/>
        <end position="472"/>
    </location>
</feature>
<feature type="compositionally biased region" description="Polar residues" evidence="5">
    <location>
        <begin position="74"/>
        <end position="84"/>
    </location>
</feature>
<sequence length="708" mass="77241">MSQQLPGSPTGSPQRSSSSRPVFAMTIAMSGPPPRQGRQEQGDAETNQEQPAETTLFWTIQIGPGSVPGAASPQGDQPQDSNADQDVEPGARRDVGSGGNGTPLPRLFPPFFHFFMPRGEPQPNTEKAAELLRSLPTVGKNLLQRVNKVVAAQDVDSYEDEDERGWKCGICLEGIPKIEVTEDKVIQIDGQGDEAKVGTGVKALPCNHLFHGGCLEPWFATHHTCPTCRLDLDPLQTLNSPRHPTHNNTLRPGRTGSGRPSPDPHPYNQNRTLENEQGRTESNQTRLLEGLFDNETSAFDDPPAPSSGGNSGQRLRLRQQRSTPHFLIFTGPPFPHVNGRGREDGHRSQVPSANAGTEESAEPEAAVGANASSIPGFRVGNTQPGRETLDNATNSSDAQLNFIFGGPTSASPLSMERQSTPAPESTNLSTSTLAPAVDDNISQYAGSQTEPQNPHNPQSEARSGSERPQAERRPHIDFFREALERIPFFLAQNHHNLFPTVSPFPNENGDRLGTPATNGDDEIQVDASMELREDASVNGGIEGQDTPQTRRREPHKATFVSQSLESWTEEREKSLGWRCDAPECIYGPPTGEDGDIVMDSPLAVDEDQRDKEIISIFSALQPPLSPAAAQKAQQDKHLFTILACPHRWHRGCLESAERTAGRMGRDDGDGRVWARCERCRKDGWIVSRVEEPSGSRVGQEKKVADMAF</sequence>
<dbReference type="PROSITE" id="PS50089">
    <property type="entry name" value="ZF_RING_2"/>
    <property type="match status" value="1"/>
</dbReference>
<feature type="compositionally biased region" description="Polar residues" evidence="5">
    <location>
        <begin position="444"/>
        <end position="462"/>
    </location>
</feature>
<feature type="compositionally biased region" description="Polar residues" evidence="5">
    <location>
        <begin position="238"/>
        <end position="250"/>
    </location>
</feature>
<evidence type="ECO:0000256" key="2">
    <source>
        <dbReference type="ARBA" id="ARBA00022771"/>
    </source>
</evidence>
<dbReference type="InterPro" id="IPR001841">
    <property type="entry name" value="Znf_RING"/>
</dbReference>
<feature type="region of interest" description="Disordered" evidence="5">
    <location>
        <begin position="500"/>
        <end position="519"/>
    </location>
</feature>
<reference evidence="7" key="2">
    <citation type="journal article" date="2022" name="Elife">
        <title>Obligate sexual reproduction of a homothallic fungus closely related to the Cryptococcus pathogenic species complex.</title>
        <authorList>
            <person name="Passer A.R."/>
            <person name="Clancey S.A."/>
            <person name="Shea T."/>
            <person name="David-Palma M."/>
            <person name="Averette A.F."/>
            <person name="Boekhout T."/>
            <person name="Porcel B.M."/>
            <person name="Nowrousian M."/>
            <person name="Cuomo C.A."/>
            <person name="Sun S."/>
            <person name="Heitman J."/>
            <person name="Coelho M.A."/>
        </authorList>
    </citation>
    <scope>NUCLEOTIDE SEQUENCE</scope>
    <source>
        <strain evidence="7">CBS 7841</strain>
    </source>
</reference>
<keyword evidence="8" id="KW-1185">Reference proteome</keyword>
<feature type="region of interest" description="Disordered" evidence="5">
    <location>
        <begin position="295"/>
        <end position="430"/>
    </location>
</feature>
<dbReference type="CDD" id="cd16454">
    <property type="entry name" value="RING-H2_PA-TM-RING"/>
    <property type="match status" value="1"/>
</dbReference>
<dbReference type="InterPro" id="IPR013083">
    <property type="entry name" value="Znf_RING/FYVE/PHD"/>
</dbReference>
<evidence type="ECO:0000256" key="3">
    <source>
        <dbReference type="ARBA" id="ARBA00022833"/>
    </source>
</evidence>
<feature type="domain" description="RING-type" evidence="6">
    <location>
        <begin position="168"/>
        <end position="229"/>
    </location>
</feature>
<evidence type="ECO:0000256" key="5">
    <source>
        <dbReference type="SAM" id="MobiDB-lite"/>
    </source>
</evidence>
<dbReference type="Gene3D" id="3.30.40.10">
    <property type="entry name" value="Zinc/RING finger domain, C3HC4 (zinc finger)"/>
    <property type="match status" value="1"/>
</dbReference>
<reference evidence="7" key="1">
    <citation type="submission" date="2016-06" db="EMBL/GenBank/DDBJ databases">
        <authorList>
            <person name="Cuomo C."/>
            <person name="Litvintseva A."/>
            <person name="Heitman J."/>
            <person name="Chen Y."/>
            <person name="Sun S."/>
            <person name="Springer D."/>
            <person name="Dromer F."/>
            <person name="Young S."/>
            <person name="Zeng Q."/>
            <person name="Chapman S."/>
            <person name="Gujja S."/>
            <person name="Saif S."/>
            <person name="Birren B."/>
        </authorList>
    </citation>
    <scope>NUCLEOTIDE SEQUENCE</scope>
    <source>
        <strain evidence="7">CBS 7841</strain>
    </source>
</reference>
<evidence type="ECO:0000259" key="6">
    <source>
        <dbReference type="PROSITE" id="PS50089"/>
    </source>
</evidence>
<evidence type="ECO:0000256" key="1">
    <source>
        <dbReference type="ARBA" id="ARBA00022723"/>
    </source>
</evidence>
<keyword evidence="3" id="KW-0862">Zinc</keyword>
<dbReference type="Pfam" id="PF13639">
    <property type="entry name" value="zf-RING_2"/>
    <property type="match status" value="1"/>
</dbReference>
<keyword evidence="2 4" id="KW-0863">Zinc-finger</keyword>
<gene>
    <name evidence="7" type="ORF">L203_105548</name>
</gene>
<feature type="region of interest" description="Disordered" evidence="5">
    <location>
        <begin position="444"/>
        <end position="472"/>
    </location>
</feature>
<evidence type="ECO:0000313" key="7">
    <source>
        <dbReference type="EMBL" id="WVN90312.1"/>
    </source>
</evidence>
<feature type="compositionally biased region" description="Polar residues" evidence="5">
    <location>
        <begin position="44"/>
        <end position="58"/>
    </location>
</feature>
<dbReference type="Proteomes" id="UP000094043">
    <property type="component" value="Chromosome 7"/>
</dbReference>
<feature type="region of interest" description="Disordered" evidence="5">
    <location>
        <begin position="238"/>
        <end position="283"/>
    </location>
</feature>
<accession>A0AAJ8JXQ6</accession>
<keyword evidence="1" id="KW-0479">Metal-binding</keyword>